<dbReference type="RefSeq" id="WP_142034210.1">
    <property type="nucleotide sequence ID" value="NZ_JBHTGS010000002.1"/>
</dbReference>
<dbReference type="EMBL" id="VFOW01000001">
    <property type="protein sequence ID" value="TQL74820.1"/>
    <property type="molecule type" value="Genomic_DNA"/>
</dbReference>
<dbReference type="Proteomes" id="UP000317043">
    <property type="component" value="Unassembled WGS sequence"/>
</dbReference>
<gene>
    <name evidence="2" type="ORF">FB566_0308</name>
</gene>
<evidence type="ECO:0000313" key="2">
    <source>
        <dbReference type="EMBL" id="TQL74820.1"/>
    </source>
</evidence>
<dbReference type="InParanoid" id="A0A543AQF9"/>
<comment type="caution">
    <text evidence="2">The sequence shown here is derived from an EMBL/GenBank/DDBJ whole genome shotgun (WGS) entry which is preliminary data.</text>
</comment>
<organism evidence="2 3">
    <name type="scientific">Stackebrandtia endophytica</name>
    <dbReference type="NCBI Taxonomy" id="1496996"/>
    <lineage>
        <taxon>Bacteria</taxon>
        <taxon>Bacillati</taxon>
        <taxon>Actinomycetota</taxon>
        <taxon>Actinomycetes</taxon>
        <taxon>Glycomycetales</taxon>
        <taxon>Glycomycetaceae</taxon>
        <taxon>Stackebrandtia</taxon>
    </lineage>
</organism>
<proteinExistence type="predicted"/>
<feature type="region of interest" description="Disordered" evidence="1">
    <location>
        <begin position="89"/>
        <end position="110"/>
    </location>
</feature>
<evidence type="ECO:0000313" key="3">
    <source>
        <dbReference type="Proteomes" id="UP000317043"/>
    </source>
</evidence>
<protein>
    <submittedName>
        <fullName evidence="2">Uncharacterized protein</fullName>
    </submittedName>
</protein>
<accession>A0A543AQF9</accession>
<sequence>MSGEFSTVSRKALVGLARKRLRDADELDRIRVAVASARVPDWAFGGGEAATRWRDVVDTAHRRCDEELARLRDALRRRGSAALVELEAADVGSGGGPQDASPTRPIDPSAMNTVMANPKATLVDRDVELPGWREATYRYTDVDGCGFDVPAPGLPPVRVGVVTAAEFHDFRVGTESDDGLECTLARHGHQLEEAELVGRAMGSRLRVLGEHVIPLWLSSPEMIGVAAERVLDAIGALDAVCPNGSRDTSTMQNGGTAVRLLDDHPDEDARLRWRLSDLVDRLELAGADLKQARDRCAVIVVEYQGAIIAAKERMLRESTDNADDDSADSTLALLSAYESAVLAMNDAIATTVVSVMSAPPLAETVDSRIDRNRRKMV</sequence>
<keyword evidence="3" id="KW-1185">Reference proteome</keyword>
<evidence type="ECO:0000256" key="1">
    <source>
        <dbReference type="SAM" id="MobiDB-lite"/>
    </source>
</evidence>
<name>A0A543AQF9_9ACTN</name>
<dbReference type="AlphaFoldDB" id="A0A543AQF9"/>
<reference evidence="2 3" key="1">
    <citation type="submission" date="2019-06" db="EMBL/GenBank/DDBJ databases">
        <title>Sequencing the genomes of 1000 actinobacteria strains.</title>
        <authorList>
            <person name="Klenk H.-P."/>
        </authorList>
    </citation>
    <scope>NUCLEOTIDE SEQUENCE [LARGE SCALE GENOMIC DNA]</scope>
    <source>
        <strain evidence="2 3">DSM 45928</strain>
    </source>
</reference>